<name>A0A9D1LN64_9FIRM</name>
<evidence type="ECO:0000256" key="5">
    <source>
        <dbReference type="ARBA" id="ARBA00022496"/>
    </source>
</evidence>
<dbReference type="GO" id="GO:0015093">
    <property type="term" value="F:ferrous iron transmembrane transporter activity"/>
    <property type="evidence" value="ECO:0007669"/>
    <property type="project" value="UniProtKB-UniRule"/>
</dbReference>
<dbReference type="InterPro" id="IPR006073">
    <property type="entry name" value="GTP-bd"/>
</dbReference>
<dbReference type="InterPro" id="IPR030389">
    <property type="entry name" value="G_FEOB_dom"/>
</dbReference>
<dbReference type="EMBL" id="DVMV01000011">
    <property type="protein sequence ID" value="HIU44949.1"/>
    <property type="molecule type" value="Genomic_DNA"/>
</dbReference>
<dbReference type="Pfam" id="PF02421">
    <property type="entry name" value="FeoB_N"/>
    <property type="match status" value="1"/>
</dbReference>
<dbReference type="Proteomes" id="UP000824070">
    <property type="component" value="Unassembled WGS sequence"/>
</dbReference>
<dbReference type="PANTHER" id="PTHR43185">
    <property type="entry name" value="FERROUS IRON TRANSPORT PROTEIN B"/>
    <property type="match status" value="1"/>
</dbReference>
<dbReference type="AlphaFoldDB" id="A0A9D1LN64"/>
<evidence type="ECO:0000313" key="19">
    <source>
        <dbReference type="EMBL" id="HIU44949.1"/>
    </source>
</evidence>
<dbReference type="SUPFAM" id="SSF52540">
    <property type="entry name" value="P-loop containing nucleoside triphosphate hydrolases"/>
    <property type="match status" value="1"/>
</dbReference>
<reference evidence="19" key="1">
    <citation type="submission" date="2020-10" db="EMBL/GenBank/DDBJ databases">
        <authorList>
            <person name="Gilroy R."/>
        </authorList>
    </citation>
    <scope>NUCLEOTIDE SEQUENCE</scope>
    <source>
        <strain evidence="19">ChiGjej1B1-22543</strain>
    </source>
</reference>
<dbReference type="GO" id="GO:0005886">
    <property type="term" value="C:plasma membrane"/>
    <property type="evidence" value="ECO:0007669"/>
    <property type="project" value="UniProtKB-SubCell"/>
</dbReference>
<evidence type="ECO:0000256" key="7">
    <source>
        <dbReference type="ARBA" id="ARBA00022692"/>
    </source>
</evidence>
<evidence type="ECO:0000256" key="10">
    <source>
        <dbReference type="ARBA" id="ARBA00023004"/>
    </source>
</evidence>
<dbReference type="InterPro" id="IPR011642">
    <property type="entry name" value="Gate_dom"/>
</dbReference>
<dbReference type="Pfam" id="PF17910">
    <property type="entry name" value="FeoB_Cyto"/>
    <property type="match status" value="1"/>
</dbReference>
<evidence type="ECO:0000313" key="20">
    <source>
        <dbReference type="Proteomes" id="UP000824070"/>
    </source>
</evidence>
<keyword evidence="16" id="KW-0460">Magnesium</keyword>
<keyword evidence="4" id="KW-1003">Cell membrane</keyword>
<feature type="transmembrane region" description="Helical" evidence="17">
    <location>
        <begin position="639"/>
        <end position="659"/>
    </location>
</feature>
<dbReference type="PANTHER" id="PTHR43185:SF1">
    <property type="entry name" value="FE(2+) TRANSPORTER FEOB"/>
    <property type="match status" value="1"/>
</dbReference>
<evidence type="ECO:0000256" key="16">
    <source>
        <dbReference type="PIRSR" id="PIRSR603373-2"/>
    </source>
</evidence>
<reference evidence="19" key="2">
    <citation type="journal article" date="2021" name="PeerJ">
        <title>Extensive microbial diversity within the chicken gut microbiome revealed by metagenomics and culture.</title>
        <authorList>
            <person name="Gilroy R."/>
            <person name="Ravi A."/>
            <person name="Getino M."/>
            <person name="Pursley I."/>
            <person name="Horton D.L."/>
            <person name="Alikhan N.F."/>
            <person name="Baker D."/>
            <person name="Gharbi K."/>
            <person name="Hall N."/>
            <person name="Watson M."/>
            <person name="Adriaenssens E.M."/>
            <person name="Foster-Nyarko E."/>
            <person name="Jarju S."/>
            <person name="Secka A."/>
            <person name="Antonio M."/>
            <person name="Oren A."/>
            <person name="Chaudhuri R.R."/>
            <person name="La Ragione R."/>
            <person name="Hildebrand F."/>
            <person name="Pallen M.J."/>
        </authorList>
    </citation>
    <scope>NUCLEOTIDE SEQUENCE</scope>
    <source>
        <strain evidence="19">ChiGjej1B1-22543</strain>
    </source>
</reference>
<keyword evidence="11" id="KW-0406">Ion transport</keyword>
<keyword evidence="13 17" id="KW-0472">Membrane</keyword>
<keyword evidence="7 17" id="KW-0812">Transmembrane</keyword>
<dbReference type="Gene3D" id="1.10.287.1770">
    <property type="match status" value="1"/>
</dbReference>
<keyword evidence="12 15" id="KW-0342">GTP-binding</keyword>
<evidence type="ECO:0000256" key="3">
    <source>
        <dbReference type="ARBA" id="ARBA00022448"/>
    </source>
</evidence>
<feature type="binding site" evidence="16">
    <location>
        <position position="19"/>
    </location>
    <ligand>
        <name>Mg(2+)</name>
        <dbReference type="ChEBI" id="CHEBI:18420"/>
        <label>2</label>
    </ligand>
</feature>
<feature type="transmembrane region" description="Helical" evidence="17">
    <location>
        <begin position="461"/>
        <end position="482"/>
    </location>
</feature>
<dbReference type="GO" id="GO:0046872">
    <property type="term" value="F:metal ion binding"/>
    <property type="evidence" value="ECO:0007669"/>
    <property type="project" value="UniProtKB-KW"/>
</dbReference>
<feature type="domain" description="FeoB-type G" evidence="18">
    <location>
        <begin position="1"/>
        <end position="162"/>
    </location>
</feature>
<comment type="caution">
    <text evidence="19">The sequence shown here is derived from an EMBL/GenBank/DDBJ whole genome shotgun (WGS) entry which is preliminary data.</text>
</comment>
<keyword evidence="10 17" id="KW-0408">Iron</keyword>
<dbReference type="InterPro" id="IPR003373">
    <property type="entry name" value="Fe2_transport_prot-B"/>
</dbReference>
<feature type="binding site" evidence="16">
    <location>
        <position position="18"/>
    </location>
    <ligand>
        <name>Mg(2+)</name>
        <dbReference type="ChEBI" id="CHEBI:18420"/>
        <label>2</label>
    </ligand>
</feature>
<accession>A0A9D1LN64</accession>
<evidence type="ECO:0000256" key="1">
    <source>
        <dbReference type="ARBA" id="ARBA00003926"/>
    </source>
</evidence>
<evidence type="ECO:0000256" key="6">
    <source>
        <dbReference type="ARBA" id="ARBA00022519"/>
    </source>
</evidence>
<dbReference type="FunFam" id="3.40.50.300:FF:000426">
    <property type="entry name" value="Ferrous iron transport protein B"/>
    <property type="match status" value="1"/>
</dbReference>
<evidence type="ECO:0000256" key="11">
    <source>
        <dbReference type="ARBA" id="ARBA00023065"/>
    </source>
</evidence>
<evidence type="ECO:0000256" key="17">
    <source>
        <dbReference type="RuleBase" id="RU362098"/>
    </source>
</evidence>
<dbReference type="Pfam" id="PF07670">
    <property type="entry name" value="Gate"/>
    <property type="match status" value="2"/>
</dbReference>
<evidence type="ECO:0000256" key="15">
    <source>
        <dbReference type="PIRSR" id="PIRSR603373-1"/>
    </source>
</evidence>
<keyword evidence="8 15" id="KW-0547">Nucleotide-binding</keyword>
<dbReference type="InterPro" id="IPR050860">
    <property type="entry name" value="FeoB_GTPase"/>
</dbReference>
<dbReference type="InterPro" id="IPR011640">
    <property type="entry name" value="Fe2_transport_prot_B_C"/>
</dbReference>
<feature type="transmembrane region" description="Helical" evidence="17">
    <location>
        <begin position="287"/>
        <end position="308"/>
    </location>
</feature>
<dbReference type="NCBIfam" id="TIGR00437">
    <property type="entry name" value="feoB"/>
    <property type="match status" value="1"/>
</dbReference>
<sequence length="714" mass="78446">MLVALVGNQNCGKTTLFNALTGSSQRVGNFPGVTVSSKSGFIKGAKEKIEVVDLPGIYSLSPYSNEEVVTRDFILKNNPDLILNIIDATNIERNLYLTMQLMELGKPMLIAANMMDELRKAGNSIDQNKLEEGLGIEICSISASKGEGIGELVEHIKRIGSEHNVPKKLDFCPPDSPVHNAIHATMHLLSDHADRYHLPIRYLATRLIEGDAPLEKQAGLTDNEKDMIGHIVKEMEKDSGLDREAAIASMRYQFIDSLCATCVHRVNPMTKSQIRSNKIDRILTNKWLAFPIFVLIMGAVFALTFGVVNTYVSDYLGLGIDYLVEIIRKAMDGASVNPVVVSMVCDGAIGGIGSVVSFVPTIVALFFFLSLLEDSGYMARVAFIMDKPLRKLGLSGRSFVPMLIGFGCSVPAVMSSRTLTSDRDKRLTILLIPFMSCSAKLPVFALLTAAFFGVYSPLVMIALYVIGVAMAVLAAAASKAIVKGKPSPFMMELPAYRFPTLRNSLMLMWDKAKDFIKKAFTVIFVATMVIWFLQSFDYHLNFVTDNEQSLLSYIARFITPVFRPFGVTDWRVTSAILTGLSAKESIVSTLSLLIGEANLTSVMNGLQAFSLLIFVLLYMPCIATFAAERRELGSTWMAVGYMALQTLVAYVAATLVFQVGNLFDNPSWLDITIVCVVFAALIAAIIFLILKGGCRSKECEGCAYYSECSKKRKK</sequence>
<feature type="transmembrane region" description="Helical" evidence="17">
    <location>
        <begin position="608"/>
        <end position="627"/>
    </location>
</feature>
<gene>
    <name evidence="19" type="primary">feoB</name>
    <name evidence="19" type="ORF">IAC52_01485</name>
</gene>
<feature type="transmembrane region" description="Helical" evidence="17">
    <location>
        <begin position="671"/>
        <end position="690"/>
    </location>
</feature>
<keyword evidence="6" id="KW-0997">Cell inner membrane</keyword>
<feature type="binding site" evidence="16">
    <location>
        <position position="21"/>
    </location>
    <ligand>
        <name>Mg(2+)</name>
        <dbReference type="ChEBI" id="CHEBI:18420"/>
        <label>2</label>
    </ligand>
</feature>
<feature type="transmembrane region" description="Helical" evidence="17">
    <location>
        <begin position="427"/>
        <end position="455"/>
    </location>
</feature>
<evidence type="ECO:0000256" key="2">
    <source>
        <dbReference type="ARBA" id="ARBA00004429"/>
    </source>
</evidence>
<feature type="binding site" evidence="15">
    <location>
        <begin position="53"/>
        <end position="56"/>
    </location>
    <ligand>
        <name>GTP</name>
        <dbReference type="ChEBI" id="CHEBI:37565"/>
        <label>1</label>
    </ligand>
</feature>
<dbReference type="Pfam" id="PF07664">
    <property type="entry name" value="FeoB_C"/>
    <property type="match status" value="1"/>
</dbReference>
<dbReference type="InterPro" id="IPR027417">
    <property type="entry name" value="P-loop_NTPase"/>
</dbReference>
<evidence type="ECO:0000256" key="8">
    <source>
        <dbReference type="ARBA" id="ARBA00022741"/>
    </source>
</evidence>
<dbReference type="PROSITE" id="PS51711">
    <property type="entry name" value="G_FEOB"/>
    <property type="match status" value="1"/>
</dbReference>
<evidence type="ECO:0000256" key="12">
    <source>
        <dbReference type="ARBA" id="ARBA00023134"/>
    </source>
</evidence>
<protein>
    <recommendedName>
        <fullName evidence="14 17">Ferrous iron transport protein B</fullName>
    </recommendedName>
</protein>
<proteinExistence type="inferred from homology"/>
<feature type="transmembrane region" description="Helical" evidence="17">
    <location>
        <begin position="348"/>
        <end position="372"/>
    </location>
</feature>
<evidence type="ECO:0000256" key="13">
    <source>
        <dbReference type="ARBA" id="ARBA00023136"/>
    </source>
</evidence>
<dbReference type="PRINTS" id="PR00326">
    <property type="entry name" value="GTP1OBG"/>
</dbReference>
<evidence type="ECO:0000256" key="4">
    <source>
        <dbReference type="ARBA" id="ARBA00022475"/>
    </source>
</evidence>
<comment type="similarity">
    <text evidence="17">Belongs to the TRAFAC class TrmE-Era-EngA-EngB-Septin-like GTPase superfamily. FeoB GTPase (TC 9.A.8) family.</text>
</comment>
<organism evidence="19 20">
    <name type="scientific">Candidatus Alloenteromonas pullicola</name>
    <dbReference type="NCBI Taxonomy" id="2840784"/>
    <lineage>
        <taxon>Bacteria</taxon>
        <taxon>Bacillati</taxon>
        <taxon>Bacillota</taxon>
        <taxon>Bacillota incertae sedis</taxon>
        <taxon>Candidatus Alloenteromonas</taxon>
    </lineage>
</organism>
<evidence type="ECO:0000256" key="9">
    <source>
        <dbReference type="ARBA" id="ARBA00022989"/>
    </source>
</evidence>
<dbReference type="NCBIfam" id="TIGR00231">
    <property type="entry name" value="small_GTP"/>
    <property type="match status" value="1"/>
</dbReference>
<evidence type="ECO:0000256" key="14">
    <source>
        <dbReference type="NCBIfam" id="TIGR00437"/>
    </source>
</evidence>
<evidence type="ECO:0000259" key="18">
    <source>
        <dbReference type="PROSITE" id="PS51711"/>
    </source>
</evidence>
<keyword evidence="3 17" id="KW-0813">Transport</keyword>
<feature type="binding site" evidence="15">
    <location>
        <begin position="7"/>
        <end position="14"/>
    </location>
    <ligand>
        <name>GTP</name>
        <dbReference type="ChEBI" id="CHEBI:37565"/>
        <label>1</label>
    </ligand>
</feature>
<comment type="subcellular location">
    <subcellularLocation>
        <location evidence="2">Cell inner membrane</location>
        <topology evidence="2">Multi-pass membrane protein</topology>
    </subcellularLocation>
    <subcellularLocation>
        <location evidence="17">Cell membrane</location>
        <topology evidence="17">Multi-pass membrane protein</topology>
    </subcellularLocation>
</comment>
<feature type="binding site" evidence="15">
    <location>
        <begin position="113"/>
        <end position="116"/>
    </location>
    <ligand>
        <name>GTP</name>
        <dbReference type="ChEBI" id="CHEBI:37565"/>
        <label>1</label>
    </ligand>
</feature>
<feature type="binding site" evidence="16">
    <location>
        <position position="22"/>
    </location>
    <ligand>
        <name>Mg(2+)</name>
        <dbReference type="ChEBI" id="CHEBI:18420"/>
        <label>1</label>
    </ligand>
</feature>
<dbReference type="InterPro" id="IPR005225">
    <property type="entry name" value="Small_GTP-bd"/>
</dbReference>
<feature type="transmembrane region" description="Helical" evidence="17">
    <location>
        <begin position="515"/>
        <end position="533"/>
    </location>
</feature>
<dbReference type="InterPro" id="IPR041069">
    <property type="entry name" value="FeoB_Cyto"/>
</dbReference>
<dbReference type="Gene3D" id="3.40.50.300">
    <property type="entry name" value="P-loop containing nucleotide triphosphate hydrolases"/>
    <property type="match status" value="1"/>
</dbReference>
<dbReference type="CDD" id="cd01879">
    <property type="entry name" value="FeoB"/>
    <property type="match status" value="1"/>
</dbReference>
<keyword evidence="9 17" id="KW-1133">Transmembrane helix</keyword>
<comment type="function">
    <text evidence="1 17">Probable transporter of a GTP-driven Fe(2+) uptake system.</text>
</comment>
<dbReference type="GO" id="GO:0005525">
    <property type="term" value="F:GTP binding"/>
    <property type="evidence" value="ECO:0007669"/>
    <property type="project" value="UniProtKB-KW"/>
</dbReference>
<keyword evidence="16" id="KW-0479">Metal-binding</keyword>
<keyword evidence="5 17" id="KW-0410">Iron transport</keyword>